<dbReference type="InterPro" id="IPR011256">
    <property type="entry name" value="Reg_factor_effector_dom_sf"/>
</dbReference>
<accession>A0A8J8MJC4</accession>
<dbReference type="KEGG" id="vpy:HZI73_08455"/>
<dbReference type="InterPro" id="IPR029442">
    <property type="entry name" value="GyrI-like"/>
</dbReference>
<dbReference type="Proteomes" id="UP000683246">
    <property type="component" value="Chromosome"/>
</dbReference>
<keyword evidence="5" id="KW-1185">Reference proteome</keyword>
<reference evidence="4" key="1">
    <citation type="submission" date="2020-07" db="EMBL/GenBank/DDBJ databases">
        <title>Vallitalea pronyensis genome.</title>
        <authorList>
            <person name="Postec A."/>
        </authorList>
    </citation>
    <scope>NUCLEOTIDE SEQUENCE</scope>
    <source>
        <strain evidence="4">FatNI3</strain>
    </source>
</reference>
<dbReference type="InterPro" id="IPR009057">
    <property type="entry name" value="Homeodomain-like_sf"/>
</dbReference>
<keyword evidence="1" id="KW-0805">Transcription regulation</keyword>
<dbReference type="EMBL" id="CP058649">
    <property type="protein sequence ID" value="QUI22328.1"/>
    <property type="molecule type" value="Genomic_DNA"/>
</dbReference>
<dbReference type="Gene3D" id="3.20.80.10">
    <property type="entry name" value="Regulatory factor, effector binding domain"/>
    <property type="match status" value="1"/>
</dbReference>
<organism evidence="4 5">
    <name type="scientific">Vallitalea pronyensis</name>
    <dbReference type="NCBI Taxonomy" id="1348613"/>
    <lineage>
        <taxon>Bacteria</taxon>
        <taxon>Bacillati</taxon>
        <taxon>Bacillota</taxon>
        <taxon>Clostridia</taxon>
        <taxon>Lachnospirales</taxon>
        <taxon>Vallitaleaceae</taxon>
        <taxon>Vallitalea</taxon>
    </lineage>
</organism>
<dbReference type="SUPFAM" id="SSF55136">
    <property type="entry name" value="Probable bacterial effector-binding domain"/>
    <property type="match status" value="1"/>
</dbReference>
<dbReference type="PANTHER" id="PTHR40055">
    <property type="entry name" value="TRANSCRIPTIONAL REGULATOR YGIV-RELATED"/>
    <property type="match status" value="1"/>
</dbReference>
<sequence length="291" mass="34516">MDYMDVILKAIAFIEEHMFDASVYEDVFPHVKMSKYHFHRIFLAGTHETVGNYIKKRRLTQIGERLRQTDDKVIDVALDCQYDSHEAFTRAFKRYFYESPRAFRKSNRDNPLLRLDRIDRAFLECAKTRLELVPNIKTIGPLSLIGKRAAANFKDNQLGNLWDNFKQQCRQHAIQTNRDAYTVWLQHKEEIKQLAYQQHYDLFIGFPKTSVDIEDEILNTLDIGKGLYAVFHMKDSFSFVFRLYSYIYFTWFKTSGYELGDGYVIEKYSKDFSILNEKGDMSIWIPIKKEQ</sequence>
<dbReference type="Pfam" id="PF06445">
    <property type="entry name" value="GyrI-like"/>
    <property type="match status" value="1"/>
</dbReference>
<evidence type="ECO:0000313" key="5">
    <source>
        <dbReference type="Proteomes" id="UP000683246"/>
    </source>
</evidence>
<dbReference type="SMART" id="SM00342">
    <property type="entry name" value="HTH_ARAC"/>
    <property type="match status" value="1"/>
</dbReference>
<dbReference type="SUPFAM" id="SSF46689">
    <property type="entry name" value="Homeodomain-like"/>
    <property type="match status" value="1"/>
</dbReference>
<dbReference type="PANTHER" id="PTHR40055:SF1">
    <property type="entry name" value="TRANSCRIPTIONAL REGULATOR YGIV-RELATED"/>
    <property type="match status" value="1"/>
</dbReference>
<dbReference type="InterPro" id="IPR018060">
    <property type="entry name" value="HTH_AraC"/>
</dbReference>
<dbReference type="Pfam" id="PF12833">
    <property type="entry name" value="HTH_18"/>
    <property type="match status" value="1"/>
</dbReference>
<evidence type="ECO:0000256" key="2">
    <source>
        <dbReference type="ARBA" id="ARBA00023163"/>
    </source>
</evidence>
<proteinExistence type="predicted"/>
<keyword evidence="2" id="KW-0804">Transcription</keyword>
<name>A0A8J8MJC4_9FIRM</name>
<evidence type="ECO:0000313" key="4">
    <source>
        <dbReference type="EMBL" id="QUI22328.1"/>
    </source>
</evidence>
<dbReference type="Gene3D" id="1.10.10.60">
    <property type="entry name" value="Homeodomain-like"/>
    <property type="match status" value="2"/>
</dbReference>
<evidence type="ECO:0000256" key="1">
    <source>
        <dbReference type="ARBA" id="ARBA00023015"/>
    </source>
</evidence>
<feature type="domain" description="HTH araC/xylS-type" evidence="3">
    <location>
        <begin position="8"/>
        <end position="106"/>
    </location>
</feature>
<dbReference type="SMART" id="SM00871">
    <property type="entry name" value="AraC_E_bind"/>
    <property type="match status" value="1"/>
</dbReference>
<dbReference type="GO" id="GO:0003700">
    <property type="term" value="F:DNA-binding transcription factor activity"/>
    <property type="evidence" value="ECO:0007669"/>
    <property type="project" value="InterPro"/>
</dbReference>
<dbReference type="GO" id="GO:0043565">
    <property type="term" value="F:sequence-specific DNA binding"/>
    <property type="evidence" value="ECO:0007669"/>
    <property type="project" value="InterPro"/>
</dbReference>
<dbReference type="InterPro" id="IPR050908">
    <property type="entry name" value="SmbC-like"/>
</dbReference>
<dbReference type="PROSITE" id="PS01124">
    <property type="entry name" value="HTH_ARAC_FAMILY_2"/>
    <property type="match status" value="1"/>
</dbReference>
<protein>
    <submittedName>
        <fullName evidence="4">AraC family transcriptional regulator</fullName>
    </submittedName>
</protein>
<evidence type="ECO:0000259" key="3">
    <source>
        <dbReference type="PROSITE" id="PS01124"/>
    </source>
</evidence>
<gene>
    <name evidence="4" type="ORF">HZI73_08455</name>
</gene>
<dbReference type="InterPro" id="IPR010499">
    <property type="entry name" value="AraC_E-bd"/>
</dbReference>
<dbReference type="RefSeq" id="WP_212697812.1">
    <property type="nucleotide sequence ID" value="NZ_CP058649.1"/>
</dbReference>
<dbReference type="AlphaFoldDB" id="A0A8J8MJC4"/>